<evidence type="ECO:0000313" key="1">
    <source>
        <dbReference type="EMBL" id="BAD54708.1"/>
    </source>
</evidence>
<gene>
    <name evidence="1" type="primary">P0554D10.13</name>
</gene>
<name>Q5ZDR6_ORYSJ</name>
<reference evidence="1" key="1">
    <citation type="journal article" date="2002" name="Nature">
        <title>The genome sequence and structure of rice chromosome 1.</title>
        <authorList>
            <person name="Sasaki T."/>
            <person name="Matsumoto T."/>
            <person name="Yamamoto K."/>
            <person name="Sakata K."/>
            <person name="Baba T."/>
            <person name="Katayose Y."/>
            <person name="Wu J."/>
            <person name="Niimura Y."/>
            <person name="Cheng Z."/>
            <person name="Nagamura Y."/>
            <person name="Antonio B.A."/>
            <person name="Kanamori H."/>
            <person name="Hosokawa S."/>
            <person name="Masukawa M."/>
            <person name="Arikawa K."/>
            <person name="Chiden Y."/>
            <person name="Hayashi M."/>
            <person name="Okamoto M."/>
            <person name="Ando T."/>
            <person name="Aoki H."/>
            <person name="Arita K."/>
            <person name="Hamada M."/>
            <person name="Harada C."/>
            <person name="Hijishita S."/>
            <person name="Honda M."/>
            <person name="Ichikawa Y."/>
            <person name="Idonuma A."/>
            <person name="Iijima M."/>
            <person name="Ikeda M."/>
            <person name="Ikeno M."/>
            <person name="Itoh S."/>
            <person name="Itoh T."/>
            <person name="Itoh Y."/>
            <person name="Itoh Y."/>
            <person name="Iwabuchi A."/>
            <person name="Kamiya K."/>
            <person name="Karasawa W."/>
            <person name="Katagiri S."/>
            <person name="Kikuta A."/>
            <person name="Kobayashi N."/>
            <person name="Kono I."/>
            <person name="Machita K."/>
            <person name="Maehara T."/>
            <person name="Mizuno H."/>
            <person name="Mizubayashi T."/>
            <person name="Mukai Y."/>
            <person name="Nagasaki H."/>
            <person name="Nakashima M."/>
            <person name="Nakama Y."/>
            <person name="Nakamichi Y."/>
            <person name="Nakamura M."/>
            <person name="Namiki N."/>
            <person name="Negishi M."/>
            <person name="Ohta I."/>
            <person name="Ono N."/>
            <person name="Saji S."/>
            <person name="Sakai K."/>
            <person name="Shibata M."/>
            <person name="Shimokawa T."/>
            <person name="Shomura A."/>
            <person name="Song J."/>
            <person name="Takazaki Y."/>
            <person name="Terasawa K."/>
            <person name="Tsuji K."/>
            <person name="Waki K."/>
            <person name="Yamagata H."/>
            <person name="Yamane H."/>
            <person name="Yoshiki S."/>
            <person name="Yoshihara R."/>
            <person name="Yukawa K."/>
            <person name="Zhong H."/>
            <person name="Iwama H."/>
            <person name="Endo T."/>
            <person name="Ito H."/>
            <person name="Hahn J.H."/>
            <person name="Kim H.I."/>
            <person name="Eun M.Y."/>
            <person name="Yano M."/>
            <person name="Jiang J."/>
            <person name="Gojobori T."/>
        </authorList>
    </citation>
    <scope>NUCLEOTIDE SEQUENCE [LARGE SCALE GENOMIC DNA]</scope>
</reference>
<organism evidence="1">
    <name type="scientific">Oryza sativa subsp. japonica</name>
    <name type="common">Rice</name>
    <dbReference type="NCBI Taxonomy" id="39947"/>
    <lineage>
        <taxon>Eukaryota</taxon>
        <taxon>Viridiplantae</taxon>
        <taxon>Streptophyta</taxon>
        <taxon>Embryophyta</taxon>
        <taxon>Tracheophyta</taxon>
        <taxon>Spermatophyta</taxon>
        <taxon>Magnoliopsida</taxon>
        <taxon>Liliopsida</taxon>
        <taxon>Poales</taxon>
        <taxon>Poaceae</taxon>
        <taxon>BOP clade</taxon>
        <taxon>Oryzoideae</taxon>
        <taxon>Oryzeae</taxon>
        <taxon>Oryzinae</taxon>
        <taxon>Oryza</taxon>
        <taxon>Oryza sativa</taxon>
    </lineage>
</organism>
<dbReference type="AlphaFoldDB" id="Q5ZDR6"/>
<dbReference type="EMBL" id="AP002869">
    <property type="protein sequence ID" value="BAD54708.1"/>
    <property type="molecule type" value="Genomic_DNA"/>
</dbReference>
<dbReference type="Proteomes" id="UP000817658">
    <property type="component" value="Chromosome 1"/>
</dbReference>
<sequence>MEINGVHPTSQADGVEQSIIIVIVELAVVRGCRWRIAVREGVVVVGERDAVEVAGGGWVATPQQIRSGISRELKTVTSKSAGRSDQSLPRQSATAFARDFSVHGFPPALNPALNLSINLQDI</sequence>
<protein>
    <submittedName>
        <fullName evidence="1">Uncharacterized protein</fullName>
    </submittedName>
</protein>
<proteinExistence type="predicted"/>
<accession>Q5ZDR6</accession>